<name>A0A059DA76_EUCGR</name>
<dbReference type="PANTHER" id="PTHR31662:SF39">
    <property type="match status" value="1"/>
</dbReference>
<dbReference type="Gramene" id="KCW87452">
    <property type="protein sequence ID" value="KCW87452"/>
    <property type="gene ID" value="EUGRSUZ_B03921"/>
</dbReference>
<dbReference type="eggNOG" id="ENOG502S9XU">
    <property type="taxonomic scope" value="Eukaryota"/>
</dbReference>
<dbReference type="OMA" id="HRVFTEN"/>
<dbReference type="AlphaFoldDB" id="A0A059DA76"/>
<feature type="region of interest" description="Disordered" evidence="2">
    <location>
        <begin position="126"/>
        <end position="164"/>
    </location>
</feature>
<evidence type="ECO:0000256" key="2">
    <source>
        <dbReference type="SAM" id="MobiDB-lite"/>
    </source>
</evidence>
<feature type="domain" description="Glabrous enhancer-binding protein-like DBD" evidence="3">
    <location>
        <begin position="42"/>
        <end position="124"/>
    </location>
</feature>
<dbReference type="STRING" id="71139.A0A059DA76"/>
<feature type="compositionally biased region" description="Low complexity" evidence="2">
    <location>
        <begin position="10"/>
        <end position="26"/>
    </location>
</feature>
<dbReference type="InterPro" id="IPR007592">
    <property type="entry name" value="GEBP"/>
</dbReference>
<evidence type="ECO:0000259" key="3">
    <source>
        <dbReference type="Pfam" id="PF04504"/>
    </source>
</evidence>
<dbReference type="InParanoid" id="A0A059DA76"/>
<sequence>MSTAVELRMSPRLRSRASSSPASAQSSDHRPPAGEQQNPRPDKLFSEEDEIRLLKSLSKLTNPTADPPTLDRIEKSLGPSLTRAQIANKIRRLRHKYHRQARTKALIRTPHDRKVFELARDVWGKRPSSRKERKERKGKEEKKQQANLEEEREKDEGEILGGEEESGGVVAAAAVAVADLGSFPALVEECERCFPGNGVWREGLKRLEEGRLRKVNERVVWLRMEEATLMAKKAELTQDLTRMILDSVAPSSSQAPTA</sequence>
<dbReference type="GO" id="GO:0005634">
    <property type="term" value="C:nucleus"/>
    <property type="evidence" value="ECO:0000318"/>
    <property type="project" value="GO_Central"/>
</dbReference>
<feature type="compositionally biased region" description="Basic and acidic residues" evidence="2">
    <location>
        <begin position="126"/>
        <end position="157"/>
    </location>
</feature>
<dbReference type="GO" id="GO:0006355">
    <property type="term" value="P:regulation of DNA-templated transcription"/>
    <property type="evidence" value="ECO:0007669"/>
    <property type="project" value="InterPro"/>
</dbReference>
<comment type="similarity">
    <text evidence="1">Belongs to the GeBP family.</text>
</comment>
<evidence type="ECO:0000313" key="4">
    <source>
        <dbReference type="EMBL" id="KCW87452.1"/>
    </source>
</evidence>
<evidence type="ECO:0000256" key="1">
    <source>
        <dbReference type="ARBA" id="ARBA00010820"/>
    </source>
</evidence>
<accession>A0A059DA76</accession>
<dbReference type="EMBL" id="KK198754">
    <property type="protein sequence ID" value="KCW87452.1"/>
    <property type="molecule type" value="Genomic_DNA"/>
</dbReference>
<gene>
    <name evidence="4" type="ORF">EUGRSUZ_B03921</name>
</gene>
<dbReference type="InterPro" id="IPR053932">
    <property type="entry name" value="GeBP-like_DBD"/>
</dbReference>
<dbReference type="Pfam" id="PF04504">
    <property type="entry name" value="GeBP-like_DBD"/>
    <property type="match status" value="1"/>
</dbReference>
<proteinExistence type="inferred from homology"/>
<organism evidence="4">
    <name type="scientific">Eucalyptus grandis</name>
    <name type="common">Flooded gum</name>
    <dbReference type="NCBI Taxonomy" id="71139"/>
    <lineage>
        <taxon>Eukaryota</taxon>
        <taxon>Viridiplantae</taxon>
        <taxon>Streptophyta</taxon>
        <taxon>Embryophyta</taxon>
        <taxon>Tracheophyta</taxon>
        <taxon>Spermatophyta</taxon>
        <taxon>Magnoliopsida</taxon>
        <taxon>eudicotyledons</taxon>
        <taxon>Gunneridae</taxon>
        <taxon>Pentapetalae</taxon>
        <taxon>rosids</taxon>
        <taxon>malvids</taxon>
        <taxon>Myrtales</taxon>
        <taxon>Myrtaceae</taxon>
        <taxon>Myrtoideae</taxon>
        <taxon>Eucalypteae</taxon>
        <taxon>Eucalyptus</taxon>
    </lineage>
</organism>
<reference evidence="4" key="1">
    <citation type="submission" date="2013-07" db="EMBL/GenBank/DDBJ databases">
        <title>The genome of Eucalyptus grandis.</title>
        <authorList>
            <person name="Schmutz J."/>
            <person name="Hayes R."/>
            <person name="Myburg A."/>
            <person name="Tuskan G."/>
            <person name="Grattapaglia D."/>
            <person name="Rokhsar D.S."/>
        </authorList>
    </citation>
    <scope>NUCLEOTIDE SEQUENCE</scope>
    <source>
        <tissue evidence="4">Leaf extractions</tissue>
    </source>
</reference>
<feature type="region of interest" description="Disordered" evidence="2">
    <location>
        <begin position="1"/>
        <end position="77"/>
    </location>
</feature>
<protein>
    <recommendedName>
        <fullName evidence="3">Glabrous enhancer-binding protein-like DBD domain-containing protein</fullName>
    </recommendedName>
</protein>
<dbReference type="PANTHER" id="PTHR31662">
    <property type="entry name" value="BNAANNG10740D PROTEIN-RELATED"/>
    <property type="match status" value="1"/>
</dbReference>